<accession>A0A2P4P194</accession>
<name>A0A2P4P194_RHIID</name>
<keyword evidence="1" id="KW-0472">Membrane</keyword>
<organism evidence="2 3">
    <name type="scientific">Rhizophagus irregularis (strain DAOM 181602 / DAOM 197198 / MUCL 43194)</name>
    <name type="common">Arbuscular mycorrhizal fungus</name>
    <name type="synonym">Glomus intraradices</name>
    <dbReference type="NCBI Taxonomy" id="747089"/>
    <lineage>
        <taxon>Eukaryota</taxon>
        <taxon>Fungi</taxon>
        <taxon>Fungi incertae sedis</taxon>
        <taxon>Mucoromycota</taxon>
        <taxon>Glomeromycotina</taxon>
        <taxon>Glomeromycetes</taxon>
        <taxon>Glomerales</taxon>
        <taxon>Glomeraceae</taxon>
        <taxon>Rhizophagus</taxon>
    </lineage>
</organism>
<comment type="caution">
    <text evidence="2">The sequence shown here is derived from an EMBL/GenBank/DDBJ whole genome shotgun (WGS) entry which is preliminary data.</text>
</comment>
<evidence type="ECO:0000313" key="2">
    <source>
        <dbReference type="EMBL" id="POG59169.1"/>
    </source>
</evidence>
<dbReference type="EMBL" id="AUPC02000469">
    <property type="protein sequence ID" value="POG59169.1"/>
    <property type="molecule type" value="Genomic_DNA"/>
</dbReference>
<proteinExistence type="predicted"/>
<gene>
    <name evidence="2" type="ORF">GLOIN_2v1724524</name>
</gene>
<reference evidence="2 3" key="2">
    <citation type="journal article" date="2018" name="New Phytol.">
        <title>High intraspecific genome diversity in the model arbuscular mycorrhizal symbiont Rhizophagus irregularis.</title>
        <authorList>
            <person name="Chen E.C.H."/>
            <person name="Morin E."/>
            <person name="Beaudet D."/>
            <person name="Noel J."/>
            <person name="Yildirir G."/>
            <person name="Ndikumana S."/>
            <person name="Charron P."/>
            <person name="St-Onge C."/>
            <person name="Giorgi J."/>
            <person name="Kruger M."/>
            <person name="Marton T."/>
            <person name="Ropars J."/>
            <person name="Grigoriev I.V."/>
            <person name="Hainaut M."/>
            <person name="Henrissat B."/>
            <person name="Roux C."/>
            <person name="Martin F."/>
            <person name="Corradi N."/>
        </authorList>
    </citation>
    <scope>NUCLEOTIDE SEQUENCE [LARGE SCALE GENOMIC DNA]</scope>
    <source>
        <strain evidence="2 3">DAOM 197198</strain>
    </source>
</reference>
<keyword evidence="1" id="KW-0812">Transmembrane</keyword>
<feature type="transmembrane region" description="Helical" evidence="1">
    <location>
        <begin position="7"/>
        <end position="29"/>
    </location>
</feature>
<evidence type="ECO:0000256" key="1">
    <source>
        <dbReference type="SAM" id="Phobius"/>
    </source>
</evidence>
<keyword evidence="3" id="KW-1185">Reference proteome</keyword>
<keyword evidence="1" id="KW-1133">Transmembrane helix</keyword>
<dbReference type="AlphaFoldDB" id="A0A2P4P194"/>
<reference evidence="2 3" key="1">
    <citation type="journal article" date="2013" name="Proc. Natl. Acad. Sci. U.S.A.">
        <title>Genome of an arbuscular mycorrhizal fungus provides insight into the oldest plant symbiosis.</title>
        <authorList>
            <person name="Tisserant E."/>
            <person name="Malbreil M."/>
            <person name="Kuo A."/>
            <person name="Kohler A."/>
            <person name="Symeonidi A."/>
            <person name="Balestrini R."/>
            <person name="Charron P."/>
            <person name="Duensing N."/>
            <person name="Frei Dit Frey N."/>
            <person name="Gianinazzi-Pearson V."/>
            <person name="Gilbert L.B."/>
            <person name="Handa Y."/>
            <person name="Herr J.R."/>
            <person name="Hijri M."/>
            <person name="Koul R."/>
            <person name="Kawaguchi M."/>
            <person name="Krajinski F."/>
            <person name="Lammers P.J."/>
            <person name="Masclaux F.G."/>
            <person name="Murat C."/>
            <person name="Morin E."/>
            <person name="Ndikumana S."/>
            <person name="Pagni M."/>
            <person name="Petitpierre D."/>
            <person name="Requena N."/>
            <person name="Rosikiewicz P."/>
            <person name="Riley R."/>
            <person name="Saito K."/>
            <person name="San Clemente H."/>
            <person name="Shapiro H."/>
            <person name="van Tuinen D."/>
            <person name="Becard G."/>
            <person name="Bonfante P."/>
            <person name="Paszkowski U."/>
            <person name="Shachar-Hill Y.Y."/>
            <person name="Tuskan G.A."/>
            <person name="Young P.W."/>
            <person name="Sanders I.R."/>
            <person name="Henrissat B."/>
            <person name="Rensing S.A."/>
            <person name="Grigoriev I.V."/>
            <person name="Corradi N."/>
            <person name="Roux C."/>
            <person name="Martin F."/>
        </authorList>
    </citation>
    <scope>NUCLEOTIDE SEQUENCE [LARGE SCALE GENOMIC DNA]</scope>
    <source>
        <strain evidence="2 3">DAOM 197198</strain>
    </source>
</reference>
<sequence length="70" mass="8707">MVFIWSVGFLHFFIPYYFFIFCFHCYFYFLNFSFLFHSTSFFFVPFRSSLVAFTPFHSPCFISRMQMIRN</sequence>
<protein>
    <submittedName>
        <fullName evidence="2">Uncharacterized protein</fullName>
    </submittedName>
</protein>
<feature type="transmembrane region" description="Helical" evidence="1">
    <location>
        <begin position="41"/>
        <end position="62"/>
    </location>
</feature>
<evidence type="ECO:0000313" key="3">
    <source>
        <dbReference type="Proteomes" id="UP000018888"/>
    </source>
</evidence>
<dbReference type="Proteomes" id="UP000018888">
    <property type="component" value="Unassembled WGS sequence"/>
</dbReference>